<feature type="chain" id="PRO_5015561882" evidence="2">
    <location>
        <begin position="18"/>
        <end position="275"/>
    </location>
</feature>
<comment type="caution">
    <text evidence="4">The sequence shown here is derived from an EMBL/GenBank/DDBJ whole genome shotgun (WGS) entry which is preliminary data.</text>
</comment>
<evidence type="ECO:0000256" key="1">
    <source>
        <dbReference type="ARBA" id="ARBA00022729"/>
    </source>
</evidence>
<evidence type="ECO:0000259" key="3">
    <source>
        <dbReference type="Pfam" id="PF22506"/>
    </source>
</evidence>
<evidence type="ECO:0000313" key="5">
    <source>
        <dbReference type="Proteomes" id="UP000239065"/>
    </source>
</evidence>
<dbReference type="Pfam" id="PF22506">
    <property type="entry name" value="Cj1289-like_C"/>
    <property type="match status" value="1"/>
</dbReference>
<dbReference type="InterPro" id="IPR027304">
    <property type="entry name" value="Trigger_fact/SurA_dom_sf"/>
</dbReference>
<dbReference type="GO" id="GO:0003755">
    <property type="term" value="F:peptidyl-prolyl cis-trans isomerase activity"/>
    <property type="evidence" value="ECO:0007669"/>
    <property type="project" value="InterPro"/>
</dbReference>
<accession>A0A2S9SKJ4</accession>
<evidence type="ECO:0000313" key="4">
    <source>
        <dbReference type="EMBL" id="PRM87092.1"/>
    </source>
</evidence>
<feature type="domain" description="Cj1289-like C-terminal" evidence="3">
    <location>
        <begin position="136"/>
        <end position="224"/>
    </location>
</feature>
<dbReference type="EMBL" id="NXGJ01000014">
    <property type="protein sequence ID" value="PRM87092.1"/>
    <property type="molecule type" value="Genomic_DNA"/>
</dbReference>
<protein>
    <submittedName>
        <fullName evidence="4">Peptidylprolyl isomerase</fullName>
    </submittedName>
</protein>
<reference evidence="4 5" key="1">
    <citation type="submission" date="2017-09" db="EMBL/GenBank/DDBJ databases">
        <title>Reassesment of A. cryaerophilus.</title>
        <authorList>
            <person name="Perez-Cataluna A."/>
            <person name="Collado L."/>
            <person name="Salgado O."/>
            <person name="Lefinanco V."/>
            <person name="Figueras M.J."/>
        </authorList>
    </citation>
    <scope>NUCLEOTIDE SEQUENCE [LARGE SCALE GENOMIC DNA]</scope>
    <source>
        <strain evidence="4 5">LMG 9861</strain>
    </source>
</reference>
<keyword evidence="4" id="KW-0413">Isomerase</keyword>
<gene>
    <name evidence="4" type="ORF">CJ669_09325</name>
</gene>
<organism evidence="4 5">
    <name type="scientific">Aliarcobacter cryaerophilus</name>
    <dbReference type="NCBI Taxonomy" id="28198"/>
    <lineage>
        <taxon>Bacteria</taxon>
        <taxon>Pseudomonadati</taxon>
        <taxon>Campylobacterota</taxon>
        <taxon>Epsilonproteobacteria</taxon>
        <taxon>Campylobacterales</taxon>
        <taxon>Arcobacteraceae</taxon>
        <taxon>Aliarcobacter</taxon>
    </lineage>
</organism>
<dbReference type="Gene3D" id="1.10.4030.10">
    <property type="entry name" value="Porin chaperone SurA, peptide-binding domain"/>
    <property type="match status" value="1"/>
</dbReference>
<dbReference type="Proteomes" id="UP000239065">
    <property type="component" value="Unassembled WGS sequence"/>
</dbReference>
<name>A0A2S9SKJ4_9BACT</name>
<keyword evidence="1 2" id="KW-0732">Signal</keyword>
<proteinExistence type="predicted"/>
<feature type="signal peptide" evidence="2">
    <location>
        <begin position="1"/>
        <end position="17"/>
    </location>
</feature>
<dbReference type="SUPFAM" id="SSF109998">
    <property type="entry name" value="Triger factor/SurA peptide-binding domain-like"/>
    <property type="match status" value="1"/>
</dbReference>
<dbReference type="AlphaFoldDB" id="A0A2S9SKJ4"/>
<sequence>MHKFLLALVLGSSLTYASTINGIAITVNDEPITQYDIEKTMSVNKISKNEAVIYLIDKVLYDQLVKKNNITADIFETNEYIEKLANSNGMDVYAFKGIVKQEYPNYEAFENEAKNAVIRQKLIASLVRGQLAIANDEDMQLYYEKNINKYLTSKYFDVVQYSSTNRNALVDTIQNPSKAASGEVTKMPLKLESNKIHAQLQYILNGTKPNTFTPIFTADKQYVTLFLKQAEGKVAIPFEVAKPRVFNDIMEQREQTFLKDHFEKQKVKADIKVLR</sequence>
<dbReference type="RefSeq" id="WP_105909694.1">
    <property type="nucleotide sequence ID" value="NZ_NXGJ01000014.1"/>
</dbReference>
<dbReference type="InterPro" id="IPR055131">
    <property type="entry name" value="Cj1289-like_C"/>
</dbReference>
<dbReference type="InterPro" id="IPR046357">
    <property type="entry name" value="PPIase_dom_sf"/>
</dbReference>
<dbReference type="InterPro" id="IPR050280">
    <property type="entry name" value="OMP_Chaperone_SurA"/>
</dbReference>
<evidence type="ECO:0000256" key="2">
    <source>
        <dbReference type="SAM" id="SignalP"/>
    </source>
</evidence>
<dbReference type="PANTHER" id="PTHR47637:SF1">
    <property type="entry name" value="CHAPERONE SURA"/>
    <property type="match status" value="1"/>
</dbReference>
<dbReference type="Gene3D" id="3.10.50.40">
    <property type="match status" value="1"/>
</dbReference>
<dbReference type="PANTHER" id="PTHR47637">
    <property type="entry name" value="CHAPERONE SURA"/>
    <property type="match status" value="1"/>
</dbReference>